<accession>A0A0G1DML4</accession>
<organism evidence="2 3">
    <name type="scientific">Candidatus Magasanikbacteria bacterium GW2011_GWE2_42_7</name>
    <dbReference type="NCBI Taxonomy" id="1619052"/>
    <lineage>
        <taxon>Bacteria</taxon>
        <taxon>Candidatus Magasanikiibacteriota</taxon>
    </lineage>
</organism>
<dbReference type="Pfam" id="PF25989">
    <property type="entry name" value="YknX_C"/>
    <property type="match status" value="1"/>
</dbReference>
<dbReference type="Gene3D" id="2.40.420.20">
    <property type="match status" value="1"/>
</dbReference>
<feature type="domain" description="YknX-like C-terminal permuted SH3-like" evidence="1">
    <location>
        <begin position="13"/>
        <end position="78"/>
    </location>
</feature>
<dbReference type="InterPro" id="IPR058637">
    <property type="entry name" value="YknX-like_C"/>
</dbReference>
<dbReference type="AlphaFoldDB" id="A0A0G1DML4"/>
<sequence>MLATAEETASAALLVPLSAVKITAQSHSVFVVEDGHTVSVSIETGNLIGDKIEILSGIDGYDAIVSSVRGIEEGDAVSILE</sequence>
<dbReference type="Proteomes" id="UP000033867">
    <property type="component" value="Unassembled WGS sequence"/>
</dbReference>
<name>A0A0G1DML4_9BACT</name>
<dbReference type="EMBL" id="LCEK01000014">
    <property type="protein sequence ID" value="KKS72081.1"/>
    <property type="molecule type" value="Genomic_DNA"/>
</dbReference>
<comment type="caution">
    <text evidence="2">The sequence shown here is derived from an EMBL/GenBank/DDBJ whole genome shotgun (WGS) entry which is preliminary data.</text>
</comment>
<proteinExistence type="predicted"/>
<evidence type="ECO:0000259" key="1">
    <source>
        <dbReference type="Pfam" id="PF25989"/>
    </source>
</evidence>
<evidence type="ECO:0000313" key="2">
    <source>
        <dbReference type="EMBL" id="KKS72081.1"/>
    </source>
</evidence>
<evidence type="ECO:0000313" key="3">
    <source>
        <dbReference type="Proteomes" id="UP000033867"/>
    </source>
</evidence>
<reference evidence="2 3" key="1">
    <citation type="journal article" date="2015" name="Nature">
        <title>rRNA introns, odd ribosomes, and small enigmatic genomes across a large radiation of phyla.</title>
        <authorList>
            <person name="Brown C.T."/>
            <person name="Hug L.A."/>
            <person name="Thomas B.C."/>
            <person name="Sharon I."/>
            <person name="Castelle C.J."/>
            <person name="Singh A."/>
            <person name="Wilkins M.J."/>
            <person name="Williams K.H."/>
            <person name="Banfield J.F."/>
        </authorList>
    </citation>
    <scope>NUCLEOTIDE SEQUENCE [LARGE SCALE GENOMIC DNA]</scope>
</reference>
<gene>
    <name evidence="2" type="ORF">UV42_C0014G0020</name>
</gene>
<protein>
    <submittedName>
        <fullName evidence="2">RND family efflux transporter, MFP subunit</fullName>
    </submittedName>
</protein>